<keyword evidence="2" id="KW-0732">Signal</keyword>
<organism evidence="3 4">
    <name type="scientific">Marinobacter panjinensis</name>
    <dbReference type="NCBI Taxonomy" id="2576384"/>
    <lineage>
        <taxon>Bacteria</taxon>
        <taxon>Pseudomonadati</taxon>
        <taxon>Pseudomonadota</taxon>
        <taxon>Gammaproteobacteria</taxon>
        <taxon>Pseudomonadales</taxon>
        <taxon>Marinobacteraceae</taxon>
        <taxon>Marinobacter</taxon>
    </lineage>
</organism>
<feature type="chain" id="PRO_5020294650" description="Phosphodiesterase" evidence="2">
    <location>
        <begin position="20"/>
        <end position="102"/>
    </location>
</feature>
<evidence type="ECO:0000256" key="1">
    <source>
        <dbReference type="SAM" id="MobiDB-lite"/>
    </source>
</evidence>
<dbReference type="Proteomes" id="UP000308488">
    <property type="component" value="Unassembled WGS sequence"/>
</dbReference>
<accession>A0A4U6R4X7</accession>
<evidence type="ECO:0008006" key="5">
    <source>
        <dbReference type="Google" id="ProtNLM"/>
    </source>
</evidence>
<protein>
    <recommendedName>
        <fullName evidence="5">Phosphodiesterase</fullName>
    </recommendedName>
</protein>
<comment type="caution">
    <text evidence="3">The sequence shown here is derived from an EMBL/GenBank/DDBJ whole genome shotgun (WGS) entry which is preliminary data.</text>
</comment>
<dbReference type="RefSeq" id="WP_137434755.1">
    <property type="nucleotide sequence ID" value="NZ_JANRHC010000001.1"/>
</dbReference>
<dbReference type="OrthoDB" id="7063662at2"/>
<reference evidence="3 4" key="1">
    <citation type="submission" date="2019-05" db="EMBL/GenBank/DDBJ databases">
        <title>Marinobacter panjinensis sp. nov., a moderately halophilic bacterium isolated from sea tidal flat environment.</title>
        <authorList>
            <person name="Yang W."/>
            <person name="An M."/>
            <person name="He W."/>
            <person name="Luo X."/>
            <person name="Zhu L."/>
            <person name="Chen G."/>
            <person name="Zhang Y."/>
            <person name="Wang Y."/>
        </authorList>
    </citation>
    <scope>NUCLEOTIDE SEQUENCE [LARGE SCALE GENOMIC DNA]</scope>
    <source>
        <strain evidence="3 4">PJ-16</strain>
    </source>
</reference>
<evidence type="ECO:0000313" key="4">
    <source>
        <dbReference type="Proteomes" id="UP000308488"/>
    </source>
</evidence>
<feature type="compositionally biased region" description="Polar residues" evidence="1">
    <location>
        <begin position="40"/>
        <end position="57"/>
    </location>
</feature>
<dbReference type="AlphaFoldDB" id="A0A4U6R4X7"/>
<gene>
    <name evidence="3" type="ORF">FDP08_04145</name>
</gene>
<evidence type="ECO:0000313" key="3">
    <source>
        <dbReference type="EMBL" id="TKV67336.1"/>
    </source>
</evidence>
<evidence type="ECO:0000256" key="2">
    <source>
        <dbReference type="SAM" id="SignalP"/>
    </source>
</evidence>
<feature type="signal peptide" evidence="2">
    <location>
        <begin position="1"/>
        <end position="19"/>
    </location>
</feature>
<dbReference type="EMBL" id="SZYH01000001">
    <property type="protein sequence ID" value="TKV67336.1"/>
    <property type="molecule type" value="Genomic_DNA"/>
</dbReference>
<sequence length="102" mass="11175">MKKRTIKAVCAATAFTALAIGPLTTVVAEEVRVPVKSQAERSSQADLPRTGMSQSGVRDSWGNPLQITGPVGDPPISQWHYNDFVVYFEGDRVIHAVLKPRR</sequence>
<proteinExistence type="predicted"/>
<name>A0A4U6R4X7_9GAMM</name>
<keyword evidence="4" id="KW-1185">Reference proteome</keyword>
<feature type="region of interest" description="Disordered" evidence="1">
    <location>
        <begin position="37"/>
        <end position="69"/>
    </location>
</feature>